<dbReference type="Pfam" id="PF00535">
    <property type="entry name" value="Glycos_transf_2"/>
    <property type="match status" value="1"/>
</dbReference>
<keyword evidence="2" id="KW-0732">Signal</keyword>
<evidence type="ECO:0000313" key="4">
    <source>
        <dbReference type="EMBL" id="GAF91811.1"/>
    </source>
</evidence>
<dbReference type="PROSITE" id="PS51677">
    <property type="entry name" value="NODB"/>
    <property type="match status" value="1"/>
</dbReference>
<reference evidence="4" key="1">
    <citation type="journal article" date="2014" name="Front. Microbiol.">
        <title>High frequency of phylogenetically diverse reductive dehalogenase-homologous genes in deep subseafloor sedimentary metagenomes.</title>
        <authorList>
            <person name="Kawai M."/>
            <person name="Futagami T."/>
            <person name="Toyoda A."/>
            <person name="Takaki Y."/>
            <person name="Nishi S."/>
            <person name="Hori S."/>
            <person name="Arai W."/>
            <person name="Tsubouchi T."/>
            <person name="Morono Y."/>
            <person name="Uchiyama I."/>
            <person name="Ito T."/>
            <person name="Fujiyama A."/>
            <person name="Inagaki F."/>
            <person name="Takami H."/>
        </authorList>
    </citation>
    <scope>NUCLEOTIDE SEQUENCE</scope>
    <source>
        <strain evidence="4">Expedition CK06-06</strain>
    </source>
</reference>
<dbReference type="Pfam" id="PF01522">
    <property type="entry name" value="Polysacc_deac_1"/>
    <property type="match status" value="1"/>
</dbReference>
<dbReference type="InterPro" id="IPR002509">
    <property type="entry name" value="NODB_dom"/>
</dbReference>
<name>X0TXB8_9ZZZZ</name>
<dbReference type="InterPro" id="IPR029044">
    <property type="entry name" value="Nucleotide-diphossugar_trans"/>
</dbReference>
<dbReference type="GO" id="GO:0016810">
    <property type="term" value="F:hydrolase activity, acting on carbon-nitrogen (but not peptide) bonds"/>
    <property type="evidence" value="ECO:0007669"/>
    <property type="project" value="InterPro"/>
</dbReference>
<dbReference type="Gene3D" id="3.20.20.370">
    <property type="entry name" value="Glycoside hydrolase/deacetylase"/>
    <property type="match status" value="1"/>
</dbReference>
<dbReference type="InterPro" id="IPR011330">
    <property type="entry name" value="Glyco_hydro/deAcase_b/a-brl"/>
</dbReference>
<dbReference type="InterPro" id="IPR051398">
    <property type="entry name" value="Polysacch_Deacetylase"/>
</dbReference>
<evidence type="ECO:0000256" key="1">
    <source>
        <dbReference type="ARBA" id="ARBA00004613"/>
    </source>
</evidence>
<dbReference type="EMBL" id="BARS01010283">
    <property type="protein sequence ID" value="GAF91811.1"/>
    <property type="molecule type" value="Genomic_DNA"/>
</dbReference>
<feature type="domain" description="NodB homology" evidence="3">
    <location>
        <begin position="47"/>
        <end position="272"/>
    </location>
</feature>
<dbReference type="InterPro" id="IPR001173">
    <property type="entry name" value="Glyco_trans_2-like"/>
</dbReference>
<feature type="non-terminal residue" evidence="4">
    <location>
        <position position="301"/>
    </location>
</feature>
<dbReference type="CDD" id="cd00761">
    <property type="entry name" value="Glyco_tranf_GTA_type"/>
    <property type="match status" value="1"/>
</dbReference>
<dbReference type="PANTHER" id="PTHR34216:SF3">
    <property type="entry name" value="POLY-BETA-1,6-N-ACETYL-D-GLUCOSAMINE N-DEACETYLASE"/>
    <property type="match status" value="1"/>
</dbReference>
<dbReference type="GO" id="GO:0005975">
    <property type="term" value="P:carbohydrate metabolic process"/>
    <property type="evidence" value="ECO:0007669"/>
    <property type="project" value="InterPro"/>
</dbReference>
<dbReference type="SUPFAM" id="SSF53448">
    <property type="entry name" value="Nucleotide-diphospho-sugar transferases"/>
    <property type="match status" value="1"/>
</dbReference>
<gene>
    <name evidence="4" type="ORF">S01H1_19102</name>
</gene>
<dbReference type="Gene3D" id="3.90.550.10">
    <property type="entry name" value="Spore Coat Polysaccharide Biosynthesis Protein SpsA, Chain A"/>
    <property type="match status" value="1"/>
</dbReference>
<dbReference type="AlphaFoldDB" id="X0TXB8"/>
<comment type="caution">
    <text evidence="4">The sequence shown here is derived from an EMBL/GenBank/DDBJ whole genome shotgun (WGS) entry which is preliminary data.</text>
</comment>
<evidence type="ECO:0000256" key="2">
    <source>
        <dbReference type="ARBA" id="ARBA00022729"/>
    </source>
</evidence>
<dbReference type="PANTHER" id="PTHR34216">
    <property type="match status" value="1"/>
</dbReference>
<protein>
    <recommendedName>
        <fullName evidence="3">NodB homology domain-containing protein</fullName>
    </recommendedName>
</protein>
<organism evidence="4">
    <name type="scientific">marine sediment metagenome</name>
    <dbReference type="NCBI Taxonomy" id="412755"/>
    <lineage>
        <taxon>unclassified sequences</taxon>
        <taxon>metagenomes</taxon>
        <taxon>ecological metagenomes</taxon>
    </lineage>
</organism>
<proteinExistence type="predicted"/>
<sequence>MILLYHKVYLESPTEWWVDTNNFWRQMYELQNHEVVHLADYDPNNPEHVVITFDGVYESIFQYALPVLKSFGYPFELFVVGNTIGEDNTFDQHVEPPARFADRQQLKALVAGGGRLQWHSKSHIDLTKEEALDAVRAELGVPEDIRSLDPEGLKWFGYPYGNHDRRLLDITKEHFQGALSCVNGNDIDRYQFNRVIVTNASSFARSTVSLIIANYNYGTFVPEAIESVLHQTIQPDEILFIDDCSTDNSVEIARRYEEKIKIVGNEKNLGIVGNFNKAVSLTSGDYICFLGADNRFRSDYV</sequence>
<dbReference type="CDD" id="cd10918">
    <property type="entry name" value="CE4_NodB_like_5s_6s"/>
    <property type="match status" value="1"/>
</dbReference>
<comment type="subcellular location">
    <subcellularLocation>
        <location evidence="1">Secreted</location>
    </subcellularLocation>
</comment>
<accession>X0TXB8</accession>
<dbReference type="SUPFAM" id="SSF88713">
    <property type="entry name" value="Glycoside hydrolase/deacetylase"/>
    <property type="match status" value="1"/>
</dbReference>
<evidence type="ECO:0000259" key="3">
    <source>
        <dbReference type="PROSITE" id="PS51677"/>
    </source>
</evidence>
<dbReference type="GO" id="GO:0005576">
    <property type="term" value="C:extracellular region"/>
    <property type="evidence" value="ECO:0007669"/>
    <property type="project" value="UniProtKB-SubCell"/>
</dbReference>